<name>A0ACB8Y793_ARCLA</name>
<dbReference type="Proteomes" id="UP001055879">
    <property type="component" value="Linkage Group LG13"/>
</dbReference>
<comment type="caution">
    <text evidence="1">The sequence shown here is derived from an EMBL/GenBank/DDBJ whole genome shotgun (WGS) entry which is preliminary data.</text>
</comment>
<evidence type="ECO:0000313" key="2">
    <source>
        <dbReference type="Proteomes" id="UP001055879"/>
    </source>
</evidence>
<keyword evidence="2" id="KW-1185">Reference proteome</keyword>
<proteinExistence type="predicted"/>
<protein>
    <submittedName>
        <fullName evidence="1">Uncharacterized protein</fullName>
    </submittedName>
</protein>
<gene>
    <name evidence="1" type="ORF">L6452_35723</name>
</gene>
<sequence length="127" mass="14195">MDSMREPSFPSIDHLSVTRSRVTMAYVGMMCAGASNTNSSSSKDKGKLTTLALHARLDKSKVVTCQEEIHVDLDDYISRLDEEGRAKETVIDQLREALQDWTVILHVTVLVVDFHGCHHGHRFVASI</sequence>
<reference evidence="2" key="1">
    <citation type="journal article" date="2022" name="Mol. Ecol. Resour.">
        <title>The genomes of chicory, endive, great burdock and yacon provide insights into Asteraceae palaeo-polyploidization history and plant inulin production.</title>
        <authorList>
            <person name="Fan W."/>
            <person name="Wang S."/>
            <person name="Wang H."/>
            <person name="Wang A."/>
            <person name="Jiang F."/>
            <person name="Liu H."/>
            <person name="Zhao H."/>
            <person name="Xu D."/>
            <person name="Zhang Y."/>
        </authorList>
    </citation>
    <scope>NUCLEOTIDE SEQUENCE [LARGE SCALE GENOMIC DNA]</scope>
    <source>
        <strain evidence="2">cv. Niubang</strain>
    </source>
</reference>
<dbReference type="EMBL" id="CM042059">
    <property type="protein sequence ID" value="KAI3680943.1"/>
    <property type="molecule type" value="Genomic_DNA"/>
</dbReference>
<evidence type="ECO:0000313" key="1">
    <source>
        <dbReference type="EMBL" id="KAI3680943.1"/>
    </source>
</evidence>
<reference evidence="1 2" key="2">
    <citation type="journal article" date="2022" name="Mol. Ecol. Resour.">
        <title>The genomes of chicory, endive, great burdock and yacon provide insights into Asteraceae paleo-polyploidization history and plant inulin production.</title>
        <authorList>
            <person name="Fan W."/>
            <person name="Wang S."/>
            <person name="Wang H."/>
            <person name="Wang A."/>
            <person name="Jiang F."/>
            <person name="Liu H."/>
            <person name="Zhao H."/>
            <person name="Xu D."/>
            <person name="Zhang Y."/>
        </authorList>
    </citation>
    <scope>NUCLEOTIDE SEQUENCE [LARGE SCALE GENOMIC DNA]</scope>
    <source>
        <strain evidence="2">cv. Niubang</strain>
    </source>
</reference>
<accession>A0ACB8Y793</accession>
<organism evidence="1 2">
    <name type="scientific">Arctium lappa</name>
    <name type="common">Greater burdock</name>
    <name type="synonym">Lappa major</name>
    <dbReference type="NCBI Taxonomy" id="4217"/>
    <lineage>
        <taxon>Eukaryota</taxon>
        <taxon>Viridiplantae</taxon>
        <taxon>Streptophyta</taxon>
        <taxon>Embryophyta</taxon>
        <taxon>Tracheophyta</taxon>
        <taxon>Spermatophyta</taxon>
        <taxon>Magnoliopsida</taxon>
        <taxon>eudicotyledons</taxon>
        <taxon>Gunneridae</taxon>
        <taxon>Pentapetalae</taxon>
        <taxon>asterids</taxon>
        <taxon>campanulids</taxon>
        <taxon>Asterales</taxon>
        <taxon>Asteraceae</taxon>
        <taxon>Carduoideae</taxon>
        <taxon>Cardueae</taxon>
        <taxon>Arctiinae</taxon>
        <taxon>Arctium</taxon>
    </lineage>
</organism>